<dbReference type="CDD" id="cd00610">
    <property type="entry name" value="OAT_like"/>
    <property type="match status" value="1"/>
</dbReference>
<dbReference type="GO" id="GO:0005739">
    <property type="term" value="C:mitochondrion"/>
    <property type="evidence" value="ECO:0007669"/>
    <property type="project" value="TreeGrafter"/>
</dbReference>
<dbReference type="SUPFAM" id="SSF53383">
    <property type="entry name" value="PLP-dependent transferases"/>
    <property type="match status" value="1"/>
</dbReference>
<dbReference type="RefSeq" id="XP_038782009.1">
    <property type="nucleotide sequence ID" value="XM_038935213.1"/>
</dbReference>
<dbReference type="InterPro" id="IPR015421">
    <property type="entry name" value="PyrdxlP-dep_Trfase_major"/>
</dbReference>
<dbReference type="SUPFAM" id="SSF51735">
    <property type="entry name" value="NAD(P)-binding Rossmann-fold domains"/>
    <property type="match status" value="1"/>
</dbReference>
<dbReference type="InterPro" id="IPR015424">
    <property type="entry name" value="PyrdxlP-dep_Trfase"/>
</dbReference>
<protein>
    <recommendedName>
        <fullName evidence="6">2,2-dialkylglycine decarboxylase</fullName>
    </recommendedName>
</protein>
<dbReference type="Proteomes" id="UP000596902">
    <property type="component" value="Unassembled WGS sequence"/>
</dbReference>
<organism evidence="4 5">
    <name type="scientific">Alternaria burnsii</name>
    <dbReference type="NCBI Taxonomy" id="1187904"/>
    <lineage>
        <taxon>Eukaryota</taxon>
        <taxon>Fungi</taxon>
        <taxon>Dikarya</taxon>
        <taxon>Ascomycota</taxon>
        <taxon>Pezizomycotina</taxon>
        <taxon>Dothideomycetes</taxon>
        <taxon>Pleosporomycetidae</taxon>
        <taxon>Pleosporales</taxon>
        <taxon>Pleosporineae</taxon>
        <taxon>Pleosporaceae</taxon>
        <taxon>Alternaria</taxon>
        <taxon>Alternaria sect. Alternaria</taxon>
    </lineage>
</organism>
<evidence type="ECO:0000256" key="3">
    <source>
        <dbReference type="ARBA" id="ARBA00022898"/>
    </source>
</evidence>
<keyword evidence="2" id="KW-0521">NADP</keyword>
<comment type="caution">
    <text evidence="4">The sequence shown here is derived from an EMBL/GenBank/DDBJ whole genome shotgun (WGS) entry which is preliminary data.</text>
</comment>
<evidence type="ECO:0000256" key="1">
    <source>
        <dbReference type="ARBA" id="ARBA00008954"/>
    </source>
</evidence>
<gene>
    <name evidence="4" type="ORF">GT037_010166</name>
</gene>
<dbReference type="EMBL" id="JAAABM010000020">
    <property type="protein sequence ID" value="KAF7671644.1"/>
    <property type="molecule type" value="Genomic_DNA"/>
</dbReference>
<dbReference type="InterPro" id="IPR005814">
    <property type="entry name" value="Aminotrans_3"/>
</dbReference>
<evidence type="ECO:0000313" key="4">
    <source>
        <dbReference type="EMBL" id="KAF7671644.1"/>
    </source>
</evidence>
<dbReference type="Gene3D" id="3.40.640.10">
    <property type="entry name" value="Type I PLP-dependent aspartate aminotransferase-like (Major domain)"/>
    <property type="match status" value="1"/>
</dbReference>
<dbReference type="PROSITE" id="PS00600">
    <property type="entry name" value="AA_TRANSFER_CLASS_3"/>
    <property type="match status" value="1"/>
</dbReference>
<proteinExistence type="inferred from homology"/>
<dbReference type="InterPro" id="IPR036291">
    <property type="entry name" value="NAD(P)-bd_dom_sf"/>
</dbReference>
<name>A0A8H7EBN0_9PLEO</name>
<dbReference type="PROSITE" id="PS00061">
    <property type="entry name" value="ADH_SHORT"/>
    <property type="match status" value="1"/>
</dbReference>
<evidence type="ECO:0000256" key="2">
    <source>
        <dbReference type="ARBA" id="ARBA00022857"/>
    </source>
</evidence>
<sequence length="693" mass="74501">MGDMVNSLPYAVNPLPFAGKVIAVTGASRGLGLALSKYLLIRGATVSMCATSADNLSNAAKEIDGELPDAKGRYWTCVVDIANLDSVRSWIEETVAKFGKLDGAANVAAVEQREIFPITDLDPEYFARLVNVNVVGTFHCLKEEMKVIKDGGSIYATYGTSAYVAAKHALIGLTKVAAFEGASRRVRVNALCPGCFNTPMMTEPFNSSQGKFFLNKDNIPCILKRELPETWEIAGSIAFLLDTNITQLQRDADDCLLTYGTAFHPEIITSTDGIHVVTASGHRMMDFTSGQMSTLIGHNNPEVVKVIAEHAQHLDHLFSGMLSPPVINLAKRLTGVAPAGLDKAFFLSTGGESNEAAIRLAKFYTGKWEIVGLAASWHGMTGASLGAQYHAGRSGYGPNMIGNLALPTPNSYRSIFRHPDGTHDWKTELDYGFDLLDKQSCGSLAAVIIEPILSSGGMLELPPGYLKALKMHCEARGMLLIVDEAQTALGRAGDMFAFTHHPEDEGTVPDILTLSKTLGNGIPLSAIMTSNHIAQHAKDNGFLFYTTHINDPLPAAVGDKVLEVVIRDDLCARSKKLGAKLQAGLRQLQSRYGCIGDVRGRGLMAGMEVVSDRKTKVGAPEVGAAVSKKMVDMGLWAQLATMPSFGGVFRIAPPITVTEEQLDLALSIIEEALRKTPGTMPLYTDVDSGRSLD</sequence>
<evidence type="ECO:0000313" key="5">
    <source>
        <dbReference type="Proteomes" id="UP000596902"/>
    </source>
</evidence>
<dbReference type="CDD" id="cd05233">
    <property type="entry name" value="SDR_c"/>
    <property type="match status" value="1"/>
</dbReference>
<dbReference type="InterPro" id="IPR002347">
    <property type="entry name" value="SDR_fam"/>
</dbReference>
<accession>A0A8H7EBN0</accession>
<dbReference type="Pfam" id="PF00202">
    <property type="entry name" value="Aminotran_3"/>
    <property type="match status" value="1"/>
</dbReference>
<dbReference type="GeneID" id="62208391"/>
<keyword evidence="5" id="KW-1185">Reference proteome</keyword>
<dbReference type="Gene3D" id="3.90.1150.10">
    <property type="entry name" value="Aspartate Aminotransferase, domain 1"/>
    <property type="match status" value="1"/>
</dbReference>
<evidence type="ECO:0008006" key="6">
    <source>
        <dbReference type="Google" id="ProtNLM"/>
    </source>
</evidence>
<dbReference type="Pfam" id="PF00106">
    <property type="entry name" value="adh_short"/>
    <property type="match status" value="1"/>
</dbReference>
<dbReference type="PANTHER" id="PTHR45688">
    <property type="match status" value="1"/>
</dbReference>
<dbReference type="PRINTS" id="PR00081">
    <property type="entry name" value="GDHRDH"/>
</dbReference>
<dbReference type="InterPro" id="IPR049704">
    <property type="entry name" value="Aminotrans_3_PPA_site"/>
</dbReference>
<dbReference type="InterPro" id="IPR015422">
    <property type="entry name" value="PyrdxlP-dep_Trfase_small"/>
</dbReference>
<dbReference type="GO" id="GO:0008483">
    <property type="term" value="F:transaminase activity"/>
    <property type="evidence" value="ECO:0007669"/>
    <property type="project" value="InterPro"/>
</dbReference>
<dbReference type="Gene3D" id="3.40.50.720">
    <property type="entry name" value="NAD(P)-binding Rossmann-like Domain"/>
    <property type="match status" value="1"/>
</dbReference>
<dbReference type="InterPro" id="IPR020904">
    <property type="entry name" value="Sc_DH/Rdtase_CS"/>
</dbReference>
<dbReference type="GO" id="GO:0030170">
    <property type="term" value="F:pyridoxal phosphate binding"/>
    <property type="evidence" value="ECO:0007669"/>
    <property type="project" value="InterPro"/>
</dbReference>
<comment type="similarity">
    <text evidence="1">Belongs to the class-III pyridoxal-phosphate-dependent aminotransferase family.</text>
</comment>
<reference evidence="4" key="2">
    <citation type="submission" date="2020-08" db="EMBL/GenBank/DDBJ databases">
        <title>Draft Genome Sequence of Cumin Blight Pathogen Alternaria burnsii.</title>
        <authorList>
            <person name="Feng Z."/>
        </authorList>
    </citation>
    <scope>NUCLEOTIDE SEQUENCE</scope>
    <source>
        <strain evidence="4">CBS107.38</strain>
    </source>
</reference>
<reference evidence="4" key="1">
    <citation type="submission" date="2020-01" db="EMBL/GenBank/DDBJ databases">
        <authorList>
            <person name="Feng Z.H.Z."/>
        </authorList>
    </citation>
    <scope>NUCLEOTIDE SEQUENCE</scope>
    <source>
        <strain evidence="4">CBS107.38</strain>
    </source>
</reference>
<dbReference type="PANTHER" id="PTHR45688:SF13">
    <property type="entry name" value="ALANINE--GLYOXYLATE AMINOTRANSFERASE 2-LIKE"/>
    <property type="match status" value="1"/>
</dbReference>
<dbReference type="AlphaFoldDB" id="A0A8H7EBN0"/>
<keyword evidence="3" id="KW-0663">Pyridoxal phosphate</keyword>